<dbReference type="GO" id="GO:0003964">
    <property type="term" value="F:RNA-directed DNA polymerase activity"/>
    <property type="evidence" value="ECO:0007669"/>
    <property type="project" value="UniProtKB-KW"/>
</dbReference>
<keyword evidence="4" id="KW-1185">Reference proteome</keyword>
<dbReference type="PANTHER" id="PTHR24559:SF427">
    <property type="entry name" value="RNA-DIRECTED DNA POLYMERASE"/>
    <property type="match status" value="1"/>
</dbReference>
<dbReference type="PROSITE" id="PS50878">
    <property type="entry name" value="RT_POL"/>
    <property type="match status" value="1"/>
</dbReference>
<feature type="domain" description="Reverse transcriptase" evidence="2">
    <location>
        <begin position="317"/>
        <end position="480"/>
    </location>
</feature>
<name>A0ABQ5H099_9ASTR</name>
<dbReference type="PANTHER" id="PTHR24559">
    <property type="entry name" value="TRANSPOSON TY3-I GAG-POL POLYPROTEIN"/>
    <property type="match status" value="1"/>
</dbReference>
<dbReference type="InterPro" id="IPR021109">
    <property type="entry name" value="Peptidase_aspartic_dom_sf"/>
</dbReference>
<evidence type="ECO:0000313" key="4">
    <source>
        <dbReference type="Proteomes" id="UP001151760"/>
    </source>
</evidence>
<dbReference type="CDD" id="cd00303">
    <property type="entry name" value="retropepsin_like"/>
    <property type="match status" value="1"/>
</dbReference>
<dbReference type="InterPro" id="IPR053134">
    <property type="entry name" value="RNA-dir_DNA_polymerase"/>
</dbReference>
<gene>
    <name evidence="3" type="ORF">Tco_1054944</name>
</gene>
<keyword evidence="3" id="KW-0808">Transferase</keyword>
<dbReference type="InterPro" id="IPR043128">
    <property type="entry name" value="Rev_trsase/Diguanyl_cyclase"/>
</dbReference>
<evidence type="ECO:0000259" key="2">
    <source>
        <dbReference type="PROSITE" id="PS50878"/>
    </source>
</evidence>
<reference evidence="3" key="2">
    <citation type="submission" date="2022-01" db="EMBL/GenBank/DDBJ databases">
        <authorList>
            <person name="Yamashiro T."/>
            <person name="Shiraishi A."/>
            <person name="Satake H."/>
            <person name="Nakayama K."/>
        </authorList>
    </citation>
    <scope>NUCLEOTIDE SEQUENCE</scope>
</reference>
<evidence type="ECO:0000256" key="1">
    <source>
        <dbReference type="SAM" id="MobiDB-lite"/>
    </source>
</evidence>
<dbReference type="Gene3D" id="3.30.70.270">
    <property type="match status" value="1"/>
</dbReference>
<dbReference type="SUPFAM" id="SSF56672">
    <property type="entry name" value="DNA/RNA polymerases"/>
    <property type="match status" value="1"/>
</dbReference>
<protein>
    <submittedName>
        <fullName evidence="3">Reverse transcriptase domain-containing protein</fullName>
    </submittedName>
</protein>
<sequence length="480" mass="54856">METELWNLSVKNNDMATYTQRFQELTMMCTKMVPEEEDRVKRFIGGLPDNIQGNVIAVEPTRLQDAVRIANNMMDQNLKGYAVRNTENKRRLNNNYKNNRGQQPPHKRQNTGSQNVARAYMAGNNEKNGYEGTLPFCNRTLPKELSQSQEPKPFPDAKDKAYVLGGGDANPGSNTITDIIPSALDVSYAVELADVRTSETNTVLRGCTLGLLGHPFNIDLMPIDLVSFDVIIGMDWLAKNHAVIVCDEKIKEKRLEDVPTVQDFPKVFPEDLPGLPPIRQVEFQIDLVPGVAPVARAPYRLAPLEMEELSAQLQELSDKRFIRPSSSPWGAPVLFVKKKDGSFRMCINYRELNKLTVKNRYPLPRIDDLFDQLEGSSMYSKIDLRSGYHQLRVCDENIPKTAFRTRYGHYEFQVMPFGLTNALVVFMDLMNRVCRPYLDKFVIVFIDDILIYSKTKEEHDAHLRLILKLLKKEELYAKFS</sequence>
<feature type="non-terminal residue" evidence="3">
    <location>
        <position position="480"/>
    </location>
</feature>
<proteinExistence type="predicted"/>
<dbReference type="EMBL" id="BQNB010019008">
    <property type="protein sequence ID" value="GJT80602.1"/>
    <property type="molecule type" value="Genomic_DNA"/>
</dbReference>
<accession>A0ABQ5H099</accession>
<dbReference type="Pfam" id="PF00078">
    <property type="entry name" value="RVT_1"/>
    <property type="match status" value="1"/>
</dbReference>
<keyword evidence="3" id="KW-0695">RNA-directed DNA polymerase</keyword>
<feature type="region of interest" description="Disordered" evidence="1">
    <location>
        <begin position="87"/>
        <end position="114"/>
    </location>
</feature>
<comment type="caution">
    <text evidence="3">The sequence shown here is derived from an EMBL/GenBank/DDBJ whole genome shotgun (WGS) entry which is preliminary data.</text>
</comment>
<dbReference type="Pfam" id="PF08284">
    <property type="entry name" value="RVP_2"/>
    <property type="match status" value="1"/>
</dbReference>
<reference evidence="3" key="1">
    <citation type="journal article" date="2022" name="Int. J. Mol. Sci.">
        <title>Draft Genome of Tanacetum Coccineum: Genomic Comparison of Closely Related Tanacetum-Family Plants.</title>
        <authorList>
            <person name="Yamashiro T."/>
            <person name="Shiraishi A."/>
            <person name="Nakayama K."/>
            <person name="Satake H."/>
        </authorList>
    </citation>
    <scope>NUCLEOTIDE SEQUENCE</scope>
</reference>
<dbReference type="InterPro" id="IPR000477">
    <property type="entry name" value="RT_dom"/>
</dbReference>
<dbReference type="Gene3D" id="3.10.10.10">
    <property type="entry name" value="HIV Type 1 Reverse Transcriptase, subunit A, domain 1"/>
    <property type="match status" value="1"/>
</dbReference>
<dbReference type="Proteomes" id="UP001151760">
    <property type="component" value="Unassembled WGS sequence"/>
</dbReference>
<dbReference type="Gene3D" id="2.40.70.10">
    <property type="entry name" value="Acid Proteases"/>
    <property type="match status" value="1"/>
</dbReference>
<keyword evidence="3" id="KW-0548">Nucleotidyltransferase</keyword>
<dbReference type="InterPro" id="IPR043502">
    <property type="entry name" value="DNA/RNA_pol_sf"/>
</dbReference>
<evidence type="ECO:0000313" key="3">
    <source>
        <dbReference type="EMBL" id="GJT80602.1"/>
    </source>
</evidence>
<organism evidence="3 4">
    <name type="scientific">Tanacetum coccineum</name>
    <dbReference type="NCBI Taxonomy" id="301880"/>
    <lineage>
        <taxon>Eukaryota</taxon>
        <taxon>Viridiplantae</taxon>
        <taxon>Streptophyta</taxon>
        <taxon>Embryophyta</taxon>
        <taxon>Tracheophyta</taxon>
        <taxon>Spermatophyta</taxon>
        <taxon>Magnoliopsida</taxon>
        <taxon>eudicotyledons</taxon>
        <taxon>Gunneridae</taxon>
        <taxon>Pentapetalae</taxon>
        <taxon>asterids</taxon>
        <taxon>campanulids</taxon>
        <taxon>Asterales</taxon>
        <taxon>Asteraceae</taxon>
        <taxon>Asteroideae</taxon>
        <taxon>Anthemideae</taxon>
        <taxon>Anthemidinae</taxon>
        <taxon>Tanacetum</taxon>
    </lineage>
</organism>
<dbReference type="CDD" id="cd01647">
    <property type="entry name" value="RT_LTR"/>
    <property type="match status" value="1"/>
</dbReference>